<dbReference type="AlphaFoldDB" id="A0A8C3AD23"/>
<evidence type="ECO:0000256" key="1">
    <source>
        <dbReference type="SAM" id="MobiDB-lite"/>
    </source>
</evidence>
<dbReference type="Proteomes" id="UP000694565">
    <property type="component" value="Unplaced"/>
</dbReference>
<dbReference type="GeneTree" id="ENSGT00940000161345"/>
<dbReference type="GO" id="GO:0014866">
    <property type="term" value="P:skeletal myofibril assembly"/>
    <property type="evidence" value="ECO:0007669"/>
    <property type="project" value="Ensembl"/>
</dbReference>
<dbReference type="GO" id="GO:0005634">
    <property type="term" value="C:nucleus"/>
    <property type="evidence" value="ECO:0007669"/>
    <property type="project" value="TreeGrafter"/>
</dbReference>
<dbReference type="Ensembl" id="ENSCLMT00005040962.1">
    <property type="protein sequence ID" value="ENSCLMP00005039480.1"/>
    <property type="gene ID" value="ENSCLMG00005018635.1"/>
</dbReference>
<accession>A0A8C3AD23</accession>
<name>A0A8C3AD23_CYCLU</name>
<reference evidence="2" key="1">
    <citation type="submission" date="2025-08" db="UniProtKB">
        <authorList>
            <consortium name="Ensembl"/>
        </authorList>
    </citation>
    <scope>IDENTIFICATION</scope>
</reference>
<feature type="compositionally biased region" description="Low complexity" evidence="1">
    <location>
        <begin position="31"/>
        <end position="42"/>
    </location>
</feature>
<dbReference type="RefSeq" id="XP_034402769.1">
    <property type="nucleotide sequence ID" value="XM_034546878.1"/>
</dbReference>
<dbReference type="PANTHER" id="PTHR13523">
    <property type="entry name" value="COILED-COIL-HELIX-COILED-COIL-HELIX DOMAIN CONTAINING 2/NUR77"/>
    <property type="match status" value="1"/>
</dbReference>
<feature type="compositionally biased region" description="Low complexity" evidence="1">
    <location>
        <begin position="1"/>
        <end position="22"/>
    </location>
</feature>
<reference evidence="2" key="2">
    <citation type="submission" date="2025-09" db="UniProtKB">
        <authorList>
            <consortium name="Ensembl"/>
        </authorList>
    </citation>
    <scope>IDENTIFICATION</scope>
</reference>
<dbReference type="KEGG" id="clum:117740456"/>
<feature type="region of interest" description="Disordered" evidence="1">
    <location>
        <begin position="1"/>
        <end position="42"/>
    </location>
</feature>
<organism evidence="2 3">
    <name type="scientific">Cyclopterus lumpus</name>
    <name type="common">Lumpsucker</name>
    <dbReference type="NCBI Taxonomy" id="8103"/>
    <lineage>
        <taxon>Eukaryota</taxon>
        <taxon>Metazoa</taxon>
        <taxon>Chordata</taxon>
        <taxon>Craniata</taxon>
        <taxon>Vertebrata</taxon>
        <taxon>Euteleostomi</taxon>
        <taxon>Actinopterygii</taxon>
        <taxon>Neopterygii</taxon>
        <taxon>Teleostei</taxon>
        <taxon>Neoteleostei</taxon>
        <taxon>Acanthomorphata</taxon>
        <taxon>Eupercaria</taxon>
        <taxon>Perciformes</taxon>
        <taxon>Cottioidei</taxon>
        <taxon>Cottales</taxon>
        <taxon>Cyclopteridae</taxon>
        <taxon>Cyclopterus</taxon>
    </lineage>
</organism>
<evidence type="ECO:0000313" key="3">
    <source>
        <dbReference type="Proteomes" id="UP000694565"/>
    </source>
</evidence>
<dbReference type="InterPro" id="IPR055304">
    <property type="entry name" value="CHCHD2/10-like"/>
</dbReference>
<dbReference type="OrthoDB" id="1106148at2759"/>
<evidence type="ECO:0000313" key="2">
    <source>
        <dbReference type="Ensembl" id="ENSCLMP00005039480.1"/>
    </source>
</evidence>
<sequence>MARGSRSRPSAAASPAISHAPAPAHPPPSALAPAPAQSQGPGLMAQIATTAAGVAVGSAMGHVLVSGLSGSTGGSSNEPAKPTNQEPPRSSPAQPGPCHFEVKQFLDCATNQTDLSFCEGFNEALKQCKFSRGVTSLV</sequence>
<dbReference type="GO" id="GO:0007005">
    <property type="term" value="P:mitochondrion organization"/>
    <property type="evidence" value="ECO:0007669"/>
    <property type="project" value="InterPro"/>
</dbReference>
<gene>
    <name evidence="2" type="primary">chchd10</name>
</gene>
<feature type="compositionally biased region" description="Polar residues" evidence="1">
    <location>
        <begin position="82"/>
        <end position="93"/>
    </location>
</feature>
<protein>
    <submittedName>
        <fullName evidence="2">Coiled-coil-helix-coiled-coil-helix domain containing 10</fullName>
    </submittedName>
</protein>
<dbReference type="CTD" id="400916"/>
<feature type="region of interest" description="Disordered" evidence="1">
    <location>
        <begin position="65"/>
        <end position="98"/>
    </location>
</feature>
<dbReference type="GeneID" id="117740456"/>
<dbReference type="PANTHER" id="PTHR13523:SF4">
    <property type="entry name" value="COILED-COIL-HELIX-COILED-COIL-HELIX DOMAIN-CONTAINING PROTEIN 10, MITOCHONDRIAL"/>
    <property type="match status" value="1"/>
</dbReference>
<dbReference type="GO" id="GO:0005739">
    <property type="term" value="C:mitochondrion"/>
    <property type="evidence" value="ECO:0007669"/>
    <property type="project" value="TreeGrafter"/>
</dbReference>
<proteinExistence type="predicted"/>
<keyword evidence="3" id="KW-1185">Reference proteome</keyword>
<dbReference type="GO" id="GO:0007409">
    <property type="term" value="P:axonogenesis"/>
    <property type="evidence" value="ECO:0007669"/>
    <property type="project" value="Ensembl"/>
</dbReference>